<comment type="caution">
    <text evidence="2">The sequence shown here is derived from an EMBL/GenBank/DDBJ whole genome shotgun (WGS) entry which is preliminary data.</text>
</comment>
<dbReference type="CDD" id="cd22231">
    <property type="entry name" value="RHH_NikR_HicB-like"/>
    <property type="match status" value="1"/>
</dbReference>
<keyword evidence="3" id="KW-1185">Reference proteome</keyword>
<dbReference type="InterPro" id="IPR035069">
    <property type="entry name" value="TTHA1013/TTHA0281-like"/>
</dbReference>
<proteinExistence type="predicted"/>
<dbReference type="AlphaFoldDB" id="A0A7W4J8R3"/>
<dbReference type="PANTHER" id="PTHR34504:SF2">
    <property type="entry name" value="UPF0150 PROTEIN SSL0259"/>
    <property type="match status" value="1"/>
</dbReference>
<dbReference type="EMBL" id="JABEQH010000017">
    <property type="protein sequence ID" value="MBB2176776.1"/>
    <property type="molecule type" value="Genomic_DNA"/>
</dbReference>
<dbReference type="Gene3D" id="3.30.160.250">
    <property type="match status" value="1"/>
</dbReference>
<dbReference type="PANTHER" id="PTHR34504">
    <property type="entry name" value="ANTITOXIN HICB"/>
    <property type="match status" value="1"/>
</dbReference>
<name>A0A7W4J8R3_9PROT</name>
<dbReference type="Pfam" id="PF15919">
    <property type="entry name" value="HicB_lk_antitox"/>
    <property type="match status" value="1"/>
</dbReference>
<evidence type="ECO:0000313" key="2">
    <source>
        <dbReference type="EMBL" id="MBB2176776.1"/>
    </source>
</evidence>
<dbReference type="InterPro" id="IPR031807">
    <property type="entry name" value="HicB-like"/>
</dbReference>
<organism evidence="2 3">
    <name type="scientific">Gluconacetobacter johannae</name>
    <dbReference type="NCBI Taxonomy" id="112140"/>
    <lineage>
        <taxon>Bacteria</taxon>
        <taxon>Pseudomonadati</taxon>
        <taxon>Pseudomonadota</taxon>
        <taxon>Alphaproteobacteria</taxon>
        <taxon>Acetobacterales</taxon>
        <taxon>Acetobacteraceae</taxon>
        <taxon>Gluconacetobacter</taxon>
    </lineage>
</organism>
<protein>
    <submittedName>
        <fullName evidence="2">HicB family protein</fullName>
    </submittedName>
</protein>
<dbReference type="SUPFAM" id="SSF143100">
    <property type="entry name" value="TTHA1013/TTHA0281-like"/>
    <property type="match status" value="1"/>
</dbReference>
<dbReference type="InterPro" id="IPR051404">
    <property type="entry name" value="TA_system_antitoxin"/>
</dbReference>
<dbReference type="RefSeq" id="WP_182944124.1">
    <property type="nucleotide sequence ID" value="NZ_JABEQH010000017.1"/>
</dbReference>
<evidence type="ECO:0000259" key="1">
    <source>
        <dbReference type="Pfam" id="PF15919"/>
    </source>
</evidence>
<dbReference type="Proteomes" id="UP000561066">
    <property type="component" value="Unassembled WGS sequence"/>
</dbReference>
<feature type="domain" description="HicB-like antitoxin of toxin-antitoxin system" evidence="1">
    <location>
        <begin position="4"/>
        <end position="119"/>
    </location>
</feature>
<reference evidence="2 3" key="1">
    <citation type="submission" date="2020-04" db="EMBL/GenBank/DDBJ databases">
        <title>Description of novel Gluconacetobacter.</title>
        <authorList>
            <person name="Sombolestani A."/>
        </authorList>
    </citation>
    <scope>NUCLEOTIDE SEQUENCE [LARGE SCALE GENOMIC DNA]</scope>
    <source>
        <strain evidence="2 3">LMG 21312</strain>
    </source>
</reference>
<evidence type="ECO:0000313" key="3">
    <source>
        <dbReference type="Proteomes" id="UP000561066"/>
    </source>
</evidence>
<sequence length="128" mass="13992">MASYIALLRKDPDSDFSVNFPDFPGCITAGDTLEQARQRAAEALAFHIDSMREDGESIPAPSNADVVMADPDNRDGIAFLIDVAEPARLIRVNVTLEESLLDAIKGRTTNRSRFLAEAAREKLARESA</sequence>
<accession>A0A7W4J8R3</accession>
<gene>
    <name evidence="2" type="ORF">HLH21_12710</name>
</gene>